<proteinExistence type="predicted"/>
<comment type="caution">
    <text evidence="2">The sequence shown here is derived from an EMBL/GenBank/DDBJ whole genome shotgun (WGS) entry which is preliminary data.</text>
</comment>
<dbReference type="EMBL" id="JACXVP010000011">
    <property type="protein sequence ID" value="KAG5576661.1"/>
    <property type="molecule type" value="Genomic_DNA"/>
</dbReference>
<name>A0A9J5WMT3_SOLCO</name>
<feature type="region of interest" description="Disordered" evidence="1">
    <location>
        <begin position="29"/>
        <end position="50"/>
    </location>
</feature>
<protein>
    <submittedName>
        <fullName evidence="2">Uncharacterized protein</fullName>
    </submittedName>
</protein>
<dbReference type="AlphaFoldDB" id="A0A9J5WMT3"/>
<sequence length="70" mass="8178">MKREEKEAAVASAATNSRWLWQLLMTRTGGNNKRWDGDGDADRSGEKEERMGKWEMGENHVYVFQIFNEK</sequence>
<feature type="compositionally biased region" description="Basic and acidic residues" evidence="1">
    <location>
        <begin position="33"/>
        <end position="50"/>
    </location>
</feature>
<gene>
    <name evidence="2" type="ORF">H5410_056795</name>
</gene>
<dbReference type="Proteomes" id="UP000824120">
    <property type="component" value="Chromosome 11"/>
</dbReference>
<evidence type="ECO:0000313" key="2">
    <source>
        <dbReference type="EMBL" id="KAG5576661.1"/>
    </source>
</evidence>
<evidence type="ECO:0000313" key="3">
    <source>
        <dbReference type="Proteomes" id="UP000824120"/>
    </source>
</evidence>
<reference evidence="2 3" key="1">
    <citation type="submission" date="2020-09" db="EMBL/GenBank/DDBJ databases">
        <title>De no assembly of potato wild relative species, Solanum commersonii.</title>
        <authorList>
            <person name="Cho K."/>
        </authorList>
    </citation>
    <scope>NUCLEOTIDE SEQUENCE [LARGE SCALE GENOMIC DNA]</scope>
    <source>
        <strain evidence="2">LZ3.2</strain>
        <tissue evidence="2">Leaf</tissue>
    </source>
</reference>
<evidence type="ECO:0000256" key="1">
    <source>
        <dbReference type="SAM" id="MobiDB-lite"/>
    </source>
</evidence>
<keyword evidence="3" id="KW-1185">Reference proteome</keyword>
<organism evidence="2 3">
    <name type="scientific">Solanum commersonii</name>
    <name type="common">Commerson's wild potato</name>
    <name type="synonym">Commerson's nightshade</name>
    <dbReference type="NCBI Taxonomy" id="4109"/>
    <lineage>
        <taxon>Eukaryota</taxon>
        <taxon>Viridiplantae</taxon>
        <taxon>Streptophyta</taxon>
        <taxon>Embryophyta</taxon>
        <taxon>Tracheophyta</taxon>
        <taxon>Spermatophyta</taxon>
        <taxon>Magnoliopsida</taxon>
        <taxon>eudicotyledons</taxon>
        <taxon>Gunneridae</taxon>
        <taxon>Pentapetalae</taxon>
        <taxon>asterids</taxon>
        <taxon>lamiids</taxon>
        <taxon>Solanales</taxon>
        <taxon>Solanaceae</taxon>
        <taxon>Solanoideae</taxon>
        <taxon>Solaneae</taxon>
        <taxon>Solanum</taxon>
    </lineage>
</organism>
<accession>A0A9J5WMT3</accession>